<name>A0A7G2CJ31_9TRYP</name>
<feature type="region of interest" description="Disordered" evidence="1">
    <location>
        <begin position="80"/>
        <end position="129"/>
    </location>
</feature>
<reference evidence="2 3" key="1">
    <citation type="submission" date="2020-08" db="EMBL/GenBank/DDBJ databases">
        <authorList>
            <person name="Newling K."/>
            <person name="Davey J."/>
            <person name="Forrester S."/>
        </authorList>
    </citation>
    <scope>NUCLEOTIDE SEQUENCE [LARGE SCALE GENOMIC DNA]</scope>
    <source>
        <strain evidence="3">Crithidia deanei Carvalho (ATCC PRA-265)</strain>
    </source>
</reference>
<sequence length="521" mass="58322">MRRDGWSSRLKIHRTLGVLVSAQIQPTPYCSGRTLRPITTFSTDNTNDGQKPNLSTVDAIPGHPPNLTDMMQLYQFSDKPTTNKTEREPAEVQPTPVESSNAETSETSPTVEAPVAAESTDSPEEVETTVTEKKVRAKRVRLPDEPPRFHPKPPDDWLNPDAFRDDVGTNVSLSTLLFHQSSPNTAVSHVRSVDKVMDDMPLYTVDAKKWIFLKTGWLQAVDEYERRHASYKIESDGDTGGEDSSMKNDTNEGSTSEKLPDGDATPTPEESGVDSIAPDGASDEALNATPEVVKPAKNAPPSTHMDVIGRAKVMRYLLYKFFKHQELWFDQMQELIALATKEVLEESGVTGTKEVVWPLPPQFTRSRVQHVNVFSSSVLERFSHILTMGKEKLQEDDPKILWDCFLLQHALDPTLLPSPNRAPFSFGELQPSISESDVELLRYDFPPDDRLEVKSAKERTKTPADFTEKEWESLNDWQKNCILFNSLSANVASAAVRGNSGIYVVHNYDAERPAADRETQR</sequence>
<evidence type="ECO:0000256" key="1">
    <source>
        <dbReference type="SAM" id="MobiDB-lite"/>
    </source>
</evidence>
<accession>A0A7G2CJ31</accession>
<evidence type="ECO:0000313" key="2">
    <source>
        <dbReference type="EMBL" id="CAD2218944.1"/>
    </source>
</evidence>
<dbReference type="VEuPathDB" id="TriTrypDB:ADEAN_000643700"/>
<organism evidence="2 3">
    <name type="scientific">Angomonas deanei</name>
    <dbReference type="NCBI Taxonomy" id="59799"/>
    <lineage>
        <taxon>Eukaryota</taxon>
        <taxon>Discoba</taxon>
        <taxon>Euglenozoa</taxon>
        <taxon>Kinetoplastea</taxon>
        <taxon>Metakinetoplastina</taxon>
        <taxon>Trypanosomatida</taxon>
        <taxon>Trypanosomatidae</taxon>
        <taxon>Strigomonadinae</taxon>
        <taxon>Angomonas</taxon>
    </lineage>
</organism>
<dbReference type="AlphaFoldDB" id="A0A7G2CJ31"/>
<dbReference type="Proteomes" id="UP000515908">
    <property type="component" value="Chromosome 12"/>
</dbReference>
<proteinExistence type="predicted"/>
<feature type="region of interest" description="Disordered" evidence="1">
    <location>
        <begin position="233"/>
        <end position="283"/>
    </location>
</feature>
<keyword evidence="3" id="KW-1185">Reference proteome</keyword>
<feature type="compositionally biased region" description="Polar residues" evidence="1">
    <location>
        <begin position="96"/>
        <end position="110"/>
    </location>
</feature>
<protein>
    <submittedName>
        <fullName evidence="2">Uncharacterized protein</fullName>
    </submittedName>
</protein>
<gene>
    <name evidence="2" type="ORF">ADEAN_000643700</name>
</gene>
<evidence type="ECO:0000313" key="3">
    <source>
        <dbReference type="Proteomes" id="UP000515908"/>
    </source>
</evidence>
<dbReference type="EMBL" id="LR877156">
    <property type="protein sequence ID" value="CAD2218944.1"/>
    <property type="molecule type" value="Genomic_DNA"/>
</dbReference>